<dbReference type="Gene3D" id="3.30.450.20">
    <property type="entry name" value="PAS domain"/>
    <property type="match status" value="2"/>
</dbReference>
<sequence>MREALIDSLPAGIALLDAAGNIIDVNSQWRSYGVEGGNTDPRFGVGQNYLAICERAVGDVAGEGAAEVAAGLRAVLVNKRDRFTMDYPCHSPVQYRWFRLIANRLDQANRPVREAQAVVMHIDITAQRRAEDQLRIAARVFADAGEAIVVADPAGRIQTINKAFTRITGYTERDALGVTVGDLLRSGRQSQAFYETMWESLTHRGFWQGEIWNCRKSGEVYPQWITINRIDDEEGQTQYFVGAYSNIAQIKDSHSKVEYLANHDALTGLPNRSLFQDRLQQAIAQARRNGGQAALLFLDLDYFKTVNDTLGHEVGDQLLVQVAARLRELVRDVDTIARFGGDEFTVVLANCDAETARSIAQRLVAGLPGTFEVRGRSLRVTTSAGLALYPQDGDDVDTLSRAADMAMYQAKEDGRNRLRLYDSGLHQCLLREATLETALRRALTNDELRLVYQPQFDASTPERLVGAEALLRWQDPENGPISPGQFIPVAEKSDLITELGWRVQELLCKDLQRWLAAGFAPPVISFNVSPKTFREGQFAARLHEVMTRYHISPGQLQVEFTEGTLTDRSDIVFQEIQALQKAGVDLAIDDFGTGYSSLENLKRLPLAELKIDKTFVDGLGNNEHDEAIARASLAMAQAFGLRTVAEGVETPSQLAWLQAHGCDRIQGFLLARPLEAEDFQAMLHNPDTAA</sequence>
<dbReference type="Proteomes" id="UP001254564">
    <property type="component" value="Unassembled WGS sequence"/>
</dbReference>
<keyword evidence="5" id="KW-1185">Reference proteome</keyword>
<dbReference type="NCBIfam" id="TIGR00229">
    <property type="entry name" value="sensory_box"/>
    <property type="match status" value="1"/>
</dbReference>
<evidence type="ECO:0000313" key="5">
    <source>
        <dbReference type="Proteomes" id="UP001254564"/>
    </source>
</evidence>
<dbReference type="SMART" id="SM00091">
    <property type="entry name" value="PAS"/>
    <property type="match status" value="1"/>
</dbReference>
<dbReference type="PANTHER" id="PTHR44757">
    <property type="entry name" value="DIGUANYLATE CYCLASE DGCP"/>
    <property type="match status" value="1"/>
</dbReference>
<organism evidence="4 5">
    <name type="scientific">Vreelandella vilamensis</name>
    <dbReference type="NCBI Taxonomy" id="531309"/>
    <lineage>
        <taxon>Bacteria</taxon>
        <taxon>Pseudomonadati</taxon>
        <taxon>Pseudomonadota</taxon>
        <taxon>Gammaproteobacteria</taxon>
        <taxon>Oceanospirillales</taxon>
        <taxon>Halomonadaceae</taxon>
        <taxon>Vreelandella</taxon>
    </lineage>
</organism>
<evidence type="ECO:0000259" key="1">
    <source>
        <dbReference type="PROSITE" id="PS50112"/>
    </source>
</evidence>
<dbReference type="InterPro" id="IPR001633">
    <property type="entry name" value="EAL_dom"/>
</dbReference>
<dbReference type="PROSITE" id="PS50883">
    <property type="entry name" value="EAL"/>
    <property type="match status" value="1"/>
</dbReference>
<dbReference type="InterPro" id="IPR035919">
    <property type="entry name" value="EAL_sf"/>
</dbReference>
<protein>
    <submittedName>
        <fullName evidence="4">EAL domain-containing protein</fullName>
    </submittedName>
</protein>
<dbReference type="InterPro" id="IPR035965">
    <property type="entry name" value="PAS-like_dom_sf"/>
</dbReference>
<dbReference type="PROSITE" id="PS50887">
    <property type="entry name" value="GGDEF"/>
    <property type="match status" value="1"/>
</dbReference>
<dbReference type="InterPro" id="IPR029787">
    <property type="entry name" value="Nucleotide_cyclase"/>
</dbReference>
<dbReference type="SMART" id="SM00052">
    <property type="entry name" value="EAL"/>
    <property type="match status" value="1"/>
</dbReference>
<comment type="caution">
    <text evidence="4">The sequence shown here is derived from an EMBL/GenBank/DDBJ whole genome shotgun (WGS) entry which is preliminary data.</text>
</comment>
<dbReference type="SMART" id="SM00267">
    <property type="entry name" value="GGDEF"/>
    <property type="match status" value="1"/>
</dbReference>
<dbReference type="Gene3D" id="3.30.70.270">
    <property type="match status" value="1"/>
</dbReference>
<dbReference type="NCBIfam" id="TIGR00254">
    <property type="entry name" value="GGDEF"/>
    <property type="match status" value="1"/>
</dbReference>
<dbReference type="Pfam" id="PF13188">
    <property type="entry name" value="PAS_8"/>
    <property type="match status" value="1"/>
</dbReference>
<dbReference type="Pfam" id="PF13426">
    <property type="entry name" value="PAS_9"/>
    <property type="match status" value="1"/>
</dbReference>
<dbReference type="CDD" id="cd01948">
    <property type="entry name" value="EAL"/>
    <property type="match status" value="1"/>
</dbReference>
<gene>
    <name evidence="4" type="ORF">QC823_15025</name>
</gene>
<evidence type="ECO:0000259" key="3">
    <source>
        <dbReference type="PROSITE" id="PS50887"/>
    </source>
</evidence>
<dbReference type="CDD" id="cd00130">
    <property type="entry name" value="PAS"/>
    <property type="match status" value="1"/>
</dbReference>
<feature type="domain" description="PAS" evidence="1">
    <location>
        <begin position="130"/>
        <end position="177"/>
    </location>
</feature>
<dbReference type="SUPFAM" id="SSF141868">
    <property type="entry name" value="EAL domain-like"/>
    <property type="match status" value="1"/>
</dbReference>
<dbReference type="InterPro" id="IPR000014">
    <property type="entry name" value="PAS"/>
</dbReference>
<proteinExistence type="predicted"/>
<dbReference type="EMBL" id="JARWAN010000033">
    <property type="protein sequence ID" value="MDR5900282.1"/>
    <property type="molecule type" value="Genomic_DNA"/>
</dbReference>
<accession>A0ABU1H9F1</accession>
<dbReference type="PANTHER" id="PTHR44757:SF2">
    <property type="entry name" value="BIOFILM ARCHITECTURE MAINTENANCE PROTEIN MBAA"/>
    <property type="match status" value="1"/>
</dbReference>
<feature type="domain" description="EAL" evidence="2">
    <location>
        <begin position="432"/>
        <end position="687"/>
    </location>
</feature>
<feature type="domain" description="GGDEF" evidence="3">
    <location>
        <begin position="291"/>
        <end position="423"/>
    </location>
</feature>
<dbReference type="InterPro" id="IPR000160">
    <property type="entry name" value="GGDEF_dom"/>
</dbReference>
<dbReference type="SUPFAM" id="SSF55073">
    <property type="entry name" value="Nucleotide cyclase"/>
    <property type="match status" value="1"/>
</dbReference>
<name>A0ABU1H9F1_9GAMM</name>
<evidence type="ECO:0000313" key="4">
    <source>
        <dbReference type="EMBL" id="MDR5900282.1"/>
    </source>
</evidence>
<dbReference type="RefSeq" id="WP_309657156.1">
    <property type="nucleotide sequence ID" value="NZ_JARWAN010000033.1"/>
</dbReference>
<reference evidence="4 5" key="1">
    <citation type="submission" date="2023-04" db="EMBL/GenBank/DDBJ databases">
        <title>A long-awaited taxogenomic arrangement of the family Halomonadaceae.</title>
        <authorList>
            <person name="De La Haba R."/>
            <person name="Chuvochina M."/>
            <person name="Wittouck S."/>
            <person name="Arahal D.R."/>
            <person name="Sanchez-Porro C."/>
            <person name="Hugenholtz P."/>
            <person name="Ventosa A."/>
        </authorList>
    </citation>
    <scope>NUCLEOTIDE SEQUENCE [LARGE SCALE GENOMIC DNA]</scope>
    <source>
        <strain evidence="4 5">DSM 21020</strain>
    </source>
</reference>
<dbReference type="SUPFAM" id="SSF55785">
    <property type="entry name" value="PYP-like sensor domain (PAS domain)"/>
    <property type="match status" value="1"/>
</dbReference>
<dbReference type="Pfam" id="PF00990">
    <property type="entry name" value="GGDEF"/>
    <property type="match status" value="1"/>
</dbReference>
<dbReference type="PROSITE" id="PS50112">
    <property type="entry name" value="PAS"/>
    <property type="match status" value="1"/>
</dbReference>
<dbReference type="Gene3D" id="3.20.20.450">
    <property type="entry name" value="EAL domain"/>
    <property type="match status" value="1"/>
</dbReference>
<dbReference type="CDD" id="cd01949">
    <property type="entry name" value="GGDEF"/>
    <property type="match status" value="1"/>
</dbReference>
<evidence type="ECO:0000259" key="2">
    <source>
        <dbReference type="PROSITE" id="PS50883"/>
    </source>
</evidence>
<dbReference type="Pfam" id="PF00563">
    <property type="entry name" value="EAL"/>
    <property type="match status" value="1"/>
</dbReference>
<dbReference type="InterPro" id="IPR043128">
    <property type="entry name" value="Rev_trsase/Diguanyl_cyclase"/>
</dbReference>
<dbReference type="InterPro" id="IPR052155">
    <property type="entry name" value="Biofilm_reg_signaling"/>
</dbReference>